<accession>A0A9P7JG42</accession>
<keyword evidence="2" id="KW-1185">Reference proteome</keyword>
<organism evidence="1 2">
    <name type="scientific">Suillus subaureus</name>
    <dbReference type="NCBI Taxonomy" id="48587"/>
    <lineage>
        <taxon>Eukaryota</taxon>
        <taxon>Fungi</taxon>
        <taxon>Dikarya</taxon>
        <taxon>Basidiomycota</taxon>
        <taxon>Agaricomycotina</taxon>
        <taxon>Agaricomycetes</taxon>
        <taxon>Agaricomycetidae</taxon>
        <taxon>Boletales</taxon>
        <taxon>Suillineae</taxon>
        <taxon>Suillaceae</taxon>
        <taxon>Suillus</taxon>
    </lineage>
</organism>
<dbReference type="AlphaFoldDB" id="A0A9P7JG42"/>
<dbReference type="EMBL" id="JABBWG010000008">
    <property type="protein sequence ID" value="KAG1820353.1"/>
    <property type="molecule type" value="Genomic_DNA"/>
</dbReference>
<name>A0A9P7JG42_9AGAM</name>
<proteinExistence type="predicted"/>
<evidence type="ECO:0000313" key="1">
    <source>
        <dbReference type="EMBL" id="KAG1820353.1"/>
    </source>
</evidence>
<comment type="caution">
    <text evidence="1">The sequence shown here is derived from an EMBL/GenBank/DDBJ whole genome shotgun (WGS) entry which is preliminary data.</text>
</comment>
<gene>
    <name evidence="1" type="ORF">BJ212DRAFT_1021968</name>
</gene>
<evidence type="ECO:0000313" key="2">
    <source>
        <dbReference type="Proteomes" id="UP000807769"/>
    </source>
</evidence>
<dbReference type="GeneID" id="64622883"/>
<dbReference type="RefSeq" id="XP_041195624.1">
    <property type="nucleotide sequence ID" value="XM_041328866.1"/>
</dbReference>
<reference evidence="1" key="1">
    <citation type="journal article" date="2020" name="New Phytol.">
        <title>Comparative genomics reveals dynamic genome evolution in host specialist ectomycorrhizal fungi.</title>
        <authorList>
            <person name="Lofgren L.A."/>
            <person name="Nguyen N.H."/>
            <person name="Vilgalys R."/>
            <person name="Ruytinx J."/>
            <person name="Liao H.L."/>
            <person name="Branco S."/>
            <person name="Kuo A."/>
            <person name="LaButti K."/>
            <person name="Lipzen A."/>
            <person name="Andreopoulos W."/>
            <person name="Pangilinan J."/>
            <person name="Riley R."/>
            <person name="Hundley H."/>
            <person name="Na H."/>
            <person name="Barry K."/>
            <person name="Grigoriev I.V."/>
            <person name="Stajich J.E."/>
            <person name="Kennedy P.G."/>
        </authorList>
    </citation>
    <scope>NUCLEOTIDE SEQUENCE</scope>
    <source>
        <strain evidence="1">MN1</strain>
    </source>
</reference>
<protein>
    <submittedName>
        <fullName evidence="1">Uncharacterized protein</fullName>
    </submittedName>
</protein>
<sequence>MTSRWSYRPSPVTYNLAISHSYISSMAQCHLHKEGRALGLISQLSSRRQTKSVEDGEHSILSHYLLSLSGQFATIGLIKTKELNFSLRDAPDDNFFDHAKIMRAHSGHPQDSTAQSMSRRICGSGHLCASEILYLLWPLKSTINYTSVQVPRTSLLPPWLLSSCPFWIIGALWRTNILSDGLSPPQSIHHRIVAKRPSVNSIQI</sequence>
<dbReference type="Proteomes" id="UP000807769">
    <property type="component" value="Unassembled WGS sequence"/>
</dbReference>